<evidence type="ECO:0000256" key="1">
    <source>
        <dbReference type="SAM" id="MobiDB-lite"/>
    </source>
</evidence>
<dbReference type="AlphaFoldDB" id="A0A919TLK4"/>
<sequence length="73" mass="7777">MVARLVNARGRGAAVRLAAGPPDCDVRREPAGRAVRAVGTRTVGRASTRTEPVERVRDVPGRPLAPPERRDGP</sequence>
<organism evidence="2 3">
    <name type="scientific">Actinoplanes siamensis</name>
    <dbReference type="NCBI Taxonomy" id="1223317"/>
    <lineage>
        <taxon>Bacteria</taxon>
        <taxon>Bacillati</taxon>
        <taxon>Actinomycetota</taxon>
        <taxon>Actinomycetes</taxon>
        <taxon>Micromonosporales</taxon>
        <taxon>Micromonosporaceae</taxon>
        <taxon>Actinoplanes</taxon>
    </lineage>
</organism>
<comment type="caution">
    <text evidence="2">The sequence shown here is derived from an EMBL/GenBank/DDBJ whole genome shotgun (WGS) entry which is preliminary data.</text>
</comment>
<name>A0A919TLK4_9ACTN</name>
<feature type="compositionally biased region" description="Basic and acidic residues" evidence="1">
    <location>
        <begin position="51"/>
        <end position="60"/>
    </location>
</feature>
<dbReference type="EMBL" id="BOMW01000036">
    <property type="protein sequence ID" value="GIF06504.1"/>
    <property type="molecule type" value="Genomic_DNA"/>
</dbReference>
<feature type="region of interest" description="Disordered" evidence="1">
    <location>
        <begin position="35"/>
        <end position="73"/>
    </location>
</feature>
<gene>
    <name evidence="2" type="ORF">Asi03nite_40420</name>
</gene>
<keyword evidence="3" id="KW-1185">Reference proteome</keyword>
<dbReference type="Proteomes" id="UP000629619">
    <property type="component" value="Unassembled WGS sequence"/>
</dbReference>
<protein>
    <submittedName>
        <fullName evidence="2">Uncharacterized protein</fullName>
    </submittedName>
</protein>
<proteinExistence type="predicted"/>
<reference evidence="2" key="1">
    <citation type="submission" date="2021-01" db="EMBL/GenBank/DDBJ databases">
        <title>Whole genome shotgun sequence of Actinoplanes siamensis NBRC 109076.</title>
        <authorList>
            <person name="Komaki H."/>
            <person name="Tamura T."/>
        </authorList>
    </citation>
    <scope>NUCLEOTIDE SEQUENCE</scope>
    <source>
        <strain evidence="2">NBRC 109076</strain>
    </source>
</reference>
<evidence type="ECO:0000313" key="2">
    <source>
        <dbReference type="EMBL" id="GIF06504.1"/>
    </source>
</evidence>
<evidence type="ECO:0000313" key="3">
    <source>
        <dbReference type="Proteomes" id="UP000629619"/>
    </source>
</evidence>
<accession>A0A919TLK4</accession>